<accession>A0ABS0SBI7</accession>
<evidence type="ECO:0000313" key="2">
    <source>
        <dbReference type="EMBL" id="MBI1620669.1"/>
    </source>
</evidence>
<proteinExistence type="predicted"/>
<keyword evidence="1" id="KW-1133">Transmembrane helix</keyword>
<keyword evidence="1" id="KW-0472">Membrane</keyword>
<sequence length="82" mass="8774">MTDDFEKSAIFIIVVFGALTIGGLMAANLVYGQRTGVLFALGSSTCAWVAGYAMIYNKPSAFRWLLAGACLFGVASVLYLIR</sequence>
<keyword evidence="3" id="KW-1185">Reference proteome</keyword>
<keyword evidence="1" id="KW-0812">Transmembrane</keyword>
<gene>
    <name evidence="2" type="ORF">IOD40_08345</name>
</gene>
<evidence type="ECO:0000256" key="1">
    <source>
        <dbReference type="SAM" id="Phobius"/>
    </source>
</evidence>
<organism evidence="2 3">
    <name type="scientific">Aquamicrobium zhengzhouense</name>
    <dbReference type="NCBI Taxonomy" id="2781738"/>
    <lineage>
        <taxon>Bacteria</taxon>
        <taxon>Pseudomonadati</taxon>
        <taxon>Pseudomonadota</taxon>
        <taxon>Alphaproteobacteria</taxon>
        <taxon>Hyphomicrobiales</taxon>
        <taxon>Phyllobacteriaceae</taxon>
        <taxon>Aquamicrobium</taxon>
    </lineage>
</organism>
<dbReference type="EMBL" id="JADGMQ010000004">
    <property type="protein sequence ID" value="MBI1620669.1"/>
    <property type="molecule type" value="Genomic_DNA"/>
</dbReference>
<evidence type="ECO:0008006" key="4">
    <source>
        <dbReference type="Google" id="ProtNLM"/>
    </source>
</evidence>
<protein>
    <recommendedName>
        <fullName evidence="4">DUF2537 domain-containing protein</fullName>
    </recommendedName>
</protein>
<feature type="transmembrane region" description="Helical" evidence="1">
    <location>
        <begin position="37"/>
        <end position="55"/>
    </location>
</feature>
<feature type="transmembrane region" description="Helical" evidence="1">
    <location>
        <begin position="12"/>
        <end position="30"/>
    </location>
</feature>
<reference evidence="2 3" key="1">
    <citation type="submission" date="2020-10" db="EMBL/GenBank/DDBJ databases">
        <title>Aquamicrobium zhengzhouensis sp. nov., a exopolysaccharide producing bacterium isolated from farmland soil.</title>
        <authorList>
            <person name="Wang X."/>
        </authorList>
    </citation>
    <scope>NUCLEOTIDE SEQUENCE [LARGE SCALE GENOMIC DNA]</scope>
    <source>
        <strain evidence="3">cd-1</strain>
    </source>
</reference>
<feature type="transmembrane region" description="Helical" evidence="1">
    <location>
        <begin position="61"/>
        <end position="81"/>
    </location>
</feature>
<evidence type="ECO:0000313" key="3">
    <source>
        <dbReference type="Proteomes" id="UP000601789"/>
    </source>
</evidence>
<dbReference type="RefSeq" id="WP_198476078.1">
    <property type="nucleotide sequence ID" value="NZ_JADGMQ010000004.1"/>
</dbReference>
<comment type="caution">
    <text evidence="2">The sequence shown here is derived from an EMBL/GenBank/DDBJ whole genome shotgun (WGS) entry which is preliminary data.</text>
</comment>
<dbReference type="Proteomes" id="UP000601789">
    <property type="component" value="Unassembled WGS sequence"/>
</dbReference>
<name>A0ABS0SBI7_9HYPH</name>